<dbReference type="InterPro" id="IPR031329">
    <property type="entry name" value="NEUT/ALK_ceramidase_N"/>
</dbReference>
<dbReference type="GO" id="GO:0017040">
    <property type="term" value="F:N-acylsphingosine amidohydrolase activity"/>
    <property type="evidence" value="ECO:0007669"/>
    <property type="project" value="UniProtKB-EC"/>
</dbReference>
<keyword evidence="9" id="KW-0479">Metal-binding</keyword>
<name>D3B6E9_HETP5</name>
<evidence type="ECO:0000313" key="15">
    <source>
        <dbReference type="Proteomes" id="UP000001396"/>
    </source>
</evidence>
<dbReference type="GO" id="GO:0046512">
    <property type="term" value="P:sphingosine biosynthetic process"/>
    <property type="evidence" value="ECO:0007669"/>
    <property type="project" value="TreeGrafter"/>
</dbReference>
<feature type="domain" description="Neutral/alkaline non-lysosomal ceramidase N-terminal" evidence="11">
    <location>
        <begin position="43"/>
        <end position="567"/>
    </location>
</feature>
<dbReference type="InterPro" id="IPR006823">
    <property type="entry name" value="Ceramidase_alk"/>
</dbReference>
<dbReference type="NCBIfam" id="NF005306">
    <property type="entry name" value="PRK06837.1"/>
    <property type="match status" value="1"/>
</dbReference>
<evidence type="ECO:0000256" key="1">
    <source>
        <dbReference type="ARBA" id="ARBA00001941"/>
    </source>
</evidence>
<comment type="cofactor">
    <cofactor evidence="9">
        <name>Zn(2+)</name>
        <dbReference type="ChEBI" id="CHEBI:29105"/>
    </cofactor>
    <text evidence="9">Binds 1 zinc ion per subunit.</text>
</comment>
<sequence length="1164" mass="128561">MMAILYKYQILFVSLLLLAVVGTTNSIKINIDNNIKLDTVNGYQVGVGIYDVTGPAAETGMMGYAVPQQVTEGLHFRLRARAFAFMDSNGSRAVYVSVDACMIFQAVKLQVVQMLTDHFGPMIYNEDNVLLSGIHTHSGPAGYSKYALYGITALGFYQENFDVICNGIFQAILMAHNDLQPGSISVTQSTLYNSNINRSPNAYLNNPLEERLKYQDDVDKNITVLKIEDAAGSPIGAITFFAVHCVSMNNTNHLISGDNKGYASYMFEKYMNGNNTLPGFGGFVAAFGQSNEGDVSPNVNGPLCRDGSPCAPDSTCNGKNEGCYAEGPGKDMFDSTKIIGSNQFEKALEMFQSTNQMPISMAGINYRHSWLPITNITVYPPFTPTATPATTCRAAMGYSFAAGTTDGPGAFDFTQNDNSSTNPFWNFISKFIADPTEEQKECQSPKPILLDVGLTANLLMLTFLFKSIRQTKPIPWQPDIVPIQIITIGNIVLCAVPGEFTTMSGRRLREQIAGIIGNSLGADPIVLVAGLSNTYSGYIATYEEYQVQRFEAAATAYGPHTLGAYQQEFGKLAQSIVDKTLVPPGPPPRNMTGHTFFFLPPVIYDDAPGGRFGAVYQDVESTYQIGQNAPVQVVFYGANLRNNFMTQSSFLTVDYEEQPGKWTTVLNDGDWDTRLYWKMHDLSQSLITIEWFIGETFPVQPGTYRITHSGFAKPSALSDKRIPYYGESSTFQFKYLYFKMNSTNTMKFPSKEDIIARVDALQTESIEKLKQLVSFDSLLGNENEAQIYMHEIFNQMGLKVDRFQVDLEKIKHLPGFSPVNWSYDGKENVVGIHEPDPVPIEMKSKGATGKSLILNGHIDVVPTGRDALWSKHPFSPYVKDGRLYGRGSGDMKAGIMSFVMALRALKELGFVPASKVILQTVVEEECTGNGTLACLERGYKADGCIIPEPFPWIVTGQIGVVWCKVNVRGKPAHTLEMQAGINAIDAAMWNEKSKCHDLFKKFPHPLSFNLGQIQGGEWTSSVPCECSFELRAGFFPGQSCESIRKELTEVIEKAAKSKNIPFQIEWNGFQAEGSVMDPSSDLLQQLAETHKNVLNREVAYDPILCTTDCRFFDLYYGIPSTCFGPEANAIHGIDESVSLESYRDVTRVLACFIAEWCGLQPASI</sequence>
<dbReference type="SUPFAM" id="SSF53187">
    <property type="entry name" value="Zn-dependent exopeptidases"/>
    <property type="match status" value="1"/>
</dbReference>
<dbReference type="InterPro" id="IPR038445">
    <property type="entry name" value="NCDase_C_sf"/>
</dbReference>
<proteinExistence type="inferred from homology"/>
<dbReference type="SUPFAM" id="SSF55031">
    <property type="entry name" value="Bacterial exopeptidase dimerisation domain"/>
    <property type="match status" value="1"/>
</dbReference>
<dbReference type="Pfam" id="PF07687">
    <property type="entry name" value="M20_dimer"/>
    <property type="match status" value="1"/>
</dbReference>
<keyword evidence="10" id="KW-0732">Signal</keyword>
<evidence type="ECO:0000256" key="9">
    <source>
        <dbReference type="PIRSR" id="PIRSR606823-2"/>
    </source>
</evidence>
<dbReference type="InterPro" id="IPR002933">
    <property type="entry name" value="Peptidase_M20"/>
</dbReference>
<dbReference type="Pfam" id="PF17048">
    <property type="entry name" value="Ceramidse_alk_C"/>
    <property type="match status" value="1"/>
</dbReference>
<dbReference type="PANTHER" id="PTHR12670">
    <property type="entry name" value="CERAMIDASE"/>
    <property type="match status" value="1"/>
</dbReference>
<evidence type="ECO:0000259" key="11">
    <source>
        <dbReference type="Pfam" id="PF04734"/>
    </source>
</evidence>
<dbReference type="NCBIfam" id="TIGR01910">
    <property type="entry name" value="DapE-ArgE"/>
    <property type="match status" value="1"/>
</dbReference>
<evidence type="ECO:0000259" key="13">
    <source>
        <dbReference type="Pfam" id="PF17048"/>
    </source>
</evidence>
<dbReference type="GeneID" id="31359184"/>
<dbReference type="AlphaFoldDB" id="D3B6E9"/>
<dbReference type="EC" id="3.5.1.23" evidence="4"/>
<evidence type="ECO:0000256" key="8">
    <source>
        <dbReference type="PIRSR" id="PIRSR606823-1"/>
    </source>
</evidence>
<feature type="binding site" evidence="9">
    <location>
        <position position="135"/>
    </location>
    <ligand>
        <name>Zn(2+)</name>
        <dbReference type="ChEBI" id="CHEBI:29105"/>
    </ligand>
</feature>
<dbReference type="InterPro" id="IPR031331">
    <property type="entry name" value="NEUT/ALK_ceramidase_C"/>
</dbReference>
<accession>D3B6E9</accession>
<evidence type="ECO:0000256" key="2">
    <source>
        <dbReference type="ARBA" id="ARBA00006247"/>
    </source>
</evidence>
<feature type="chain" id="PRO_5003040907" description="ceramidase" evidence="10">
    <location>
        <begin position="27"/>
        <end position="1164"/>
    </location>
</feature>
<evidence type="ECO:0000256" key="4">
    <source>
        <dbReference type="ARBA" id="ARBA00011891"/>
    </source>
</evidence>
<dbReference type="STRING" id="670386.D3B6E9"/>
<dbReference type="InterPro" id="IPR036264">
    <property type="entry name" value="Bact_exopeptidase_dim_dom"/>
</dbReference>
<dbReference type="FunCoup" id="D3B6E9">
    <property type="interactions" value="13"/>
</dbReference>
<dbReference type="InterPro" id="IPR033687">
    <property type="entry name" value="YodQ-like"/>
</dbReference>
<evidence type="ECO:0000256" key="10">
    <source>
        <dbReference type="SAM" id="SignalP"/>
    </source>
</evidence>
<comment type="cofactor">
    <cofactor evidence="1">
        <name>Co(2+)</name>
        <dbReference type="ChEBI" id="CHEBI:48828"/>
    </cofactor>
</comment>
<dbReference type="Gene3D" id="2.60.40.2300">
    <property type="entry name" value="Neutral/alkaline non-lysosomal ceramidase, C-terminal domain"/>
    <property type="match status" value="1"/>
</dbReference>
<evidence type="ECO:0000313" key="14">
    <source>
        <dbReference type="EMBL" id="EFA82919.1"/>
    </source>
</evidence>
<dbReference type="GO" id="GO:0005576">
    <property type="term" value="C:extracellular region"/>
    <property type="evidence" value="ECO:0007669"/>
    <property type="project" value="TreeGrafter"/>
</dbReference>
<organism evidence="14 15">
    <name type="scientific">Heterostelium pallidum (strain ATCC 26659 / Pp 5 / PN500)</name>
    <name type="common">Cellular slime mold</name>
    <name type="synonym">Polysphondylium pallidum</name>
    <dbReference type="NCBI Taxonomy" id="670386"/>
    <lineage>
        <taxon>Eukaryota</taxon>
        <taxon>Amoebozoa</taxon>
        <taxon>Evosea</taxon>
        <taxon>Eumycetozoa</taxon>
        <taxon>Dictyostelia</taxon>
        <taxon>Acytosteliales</taxon>
        <taxon>Acytosteliaceae</taxon>
        <taxon>Heterostelium</taxon>
    </lineage>
</organism>
<keyword evidence="5" id="KW-0378">Hydrolase</keyword>
<dbReference type="Proteomes" id="UP000001396">
    <property type="component" value="Unassembled WGS sequence"/>
</dbReference>
<dbReference type="CDD" id="cd03895">
    <property type="entry name" value="M20_ArgE_DapE-like"/>
    <property type="match status" value="1"/>
</dbReference>
<evidence type="ECO:0000256" key="3">
    <source>
        <dbReference type="ARBA" id="ARBA00009835"/>
    </source>
</evidence>
<feature type="signal peptide" evidence="10">
    <location>
        <begin position="1"/>
        <end position="26"/>
    </location>
</feature>
<comment type="caution">
    <text evidence="14">The sequence shown here is derived from an EMBL/GenBank/DDBJ whole genome shotgun (WGS) entry which is preliminary data.</text>
</comment>
<dbReference type="InterPro" id="IPR010182">
    <property type="entry name" value="ArgE/DapE"/>
</dbReference>
<feature type="binding site" evidence="9">
    <location>
        <position position="538"/>
    </location>
    <ligand>
        <name>Zn(2+)</name>
        <dbReference type="ChEBI" id="CHEBI:29105"/>
    </ligand>
</feature>
<dbReference type="Pfam" id="PF04734">
    <property type="entry name" value="Ceramidase_alk"/>
    <property type="match status" value="1"/>
</dbReference>
<comment type="similarity">
    <text evidence="2">Belongs to the peptidase M20A family.</text>
</comment>
<dbReference type="EMBL" id="ADBJ01000017">
    <property type="protein sequence ID" value="EFA82919.1"/>
    <property type="molecule type" value="Genomic_DNA"/>
</dbReference>
<reference evidence="14 15" key="1">
    <citation type="journal article" date="2011" name="Genome Res.">
        <title>Phylogeny-wide analysis of social amoeba genomes highlights ancient origins for complex intercellular communication.</title>
        <authorList>
            <person name="Heidel A.J."/>
            <person name="Lawal H.M."/>
            <person name="Felder M."/>
            <person name="Schilde C."/>
            <person name="Helps N.R."/>
            <person name="Tunggal B."/>
            <person name="Rivero F."/>
            <person name="John U."/>
            <person name="Schleicher M."/>
            <person name="Eichinger L."/>
            <person name="Platzer M."/>
            <person name="Noegel A.A."/>
            <person name="Schaap P."/>
            <person name="Gloeckner G."/>
        </authorList>
    </citation>
    <scope>NUCLEOTIDE SEQUENCE [LARGE SCALE GENOMIC DNA]</scope>
    <source>
        <strain evidence="15">ATCC 26659 / Pp 5 / PN500</strain>
    </source>
</reference>
<keyword evidence="15" id="KW-1185">Reference proteome</keyword>
<keyword evidence="7" id="KW-0170">Cobalt</keyword>
<dbReference type="PANTHER" id="PTHR12670:SF1">
    <property type="entry name" value="NEUTRAL CERAMIDASE"/>
    <property type="match status" value="1"/>
</dbReference>
<protein>
    <recommendedName>
        <fullName evidence="4">ceramidase</fullName>
        <ecNumber evidence="4">3.5.1.23</ecNumber>
    </recommendedName>
</protein>
<dbReference type="Gene3D" id="3.40.630.10">
    <property type="entry name" value="Zn peptidases"/>
    <property type="match status" value="1"/>
</dbReference>
<evidence type="ECO:0000259" key="12">
    <source>
        <dbReference type="Pfam" id="PF07687"/>
    </source>
</evidence>
<comment type="similarity">
    <text evidence="3">Belongs to the neutral ceramidase family.</text>
</comment>
<gene>
    <name evidence="14" type="ORF">PPL_03697</name>
</gene>
<feature type="binding site" evidence="9">
    <location>
        <position position="499"/>
    </location>
    <ligand>
        <name>Zn(2+)</name>
        <dbReference type="ChEBI" id="CHEBI:29105"/>
    </ligand>
</feature>
<dbReference type="InterPro" id="IPR011650">
    <property type="entry name" value="Peptidase_M20_dimer"/>
</dbReference>
<dbReference type="InParanoid" id="D3B6E9"/>
<dbReference type="GO" id="GO:0046872">
    <property type="term" value="F:metal ion binding"/>
    <property type="evidence" value="ECO:0007669"/>
    <property type="project" value="UniProtKB-KW"/>
</dbReference>
<dbReference type="GO" id="GO:0042759">
    <property type="term" value="P:long-chain fatty acid biosynthetic process"/>
    <property type="evidence" value="ECO:0007669"/>
    <property type="project" value="TreeGrafter"/>
</dbReference>
<dbReference type="Gene3D" id="3.30.70.360">
    <property type="match status" value="1"/>
</dbReference>
<keyword evidence="6 9" id="KW-0862">Zinc</keyword>
<evidence type="ECO:0000256" key="7">
    <source>
        <dbReference type="ARBA" id="ARBA00023285"/>
    </source>
</evidence>
<feature type="active site" description="Nucleophile" evidence="8">
    <location>
        <position position="296"/>
    </location>
</feature>
<feature type="domain" description="Peptidase M20 dimerisation" evidence="12">
    <location>
        <begin position="956"/>
        <end position="1057"/>
    </location>
</feature>
<feature type="domain" description="Neutral/alkaline non-lysosomal ceramidase C-terminal" evidence="13">
    <location>
        <begin position="569"/>
        <end position="732"/>
    </location>
</feature>
<dbReference type="GO" id="GO:0016020">
    <property type="term" value="C:membrane"/>
    <property type="evidence" value="ECO:0007669"/>
    <property type="project" value="GOC"/>
</dbReference>
<evidence type="ECO:0000256" key="5">
    <source>
        <dbReference type="ARBA" id="ARBA00022801"/>
    </source>
</evidence>
<feature type="binding site" evidence="9">
    <location>
        <position position="244"/>
    </location>
    <ligand>
        <name>Zn(2+)</name>
        <dbReference type="ChEBI" id="CHEBI:29105"/>
    </ligand>
</feature>
<dbReference type="GO" id="GO:0046514">
    <property type="term" value="P:ceramide catabolic process"/>
    <property type="evidence" value="ECO:0007669"/>
    <property type="project" value="InterPro"/>
</dbReference>
<dbReference type="Pfam" id="PF01546">
    <property type="entry name" value="Peptidase_M20"/>
    <property type="match status" value="1"/>
</dbReference>
<evidence type="ECO:0000256" key="6">
    <source>
        <dbReference type="ARBA" id="ARBA00022833"/>
    </source>
</evidence>
<dbReference type="RefSeq" id="XP_020435036.1">
    <property type="nucleotide sequence ID" value="XM_020574622.1"/>
</dbReference>